<evidence type="ECO:0000256" key="6">
    <source>
        <dbReference type="ARBA" id="ARBA00049370"/>
    </source>
</evidence>
<evidence type="ECO:0000256" key="5">
    <source>
        <dbReference type="ARBA" id="ARBA00022840"/>
    </source>
</evidence>
<dbReference type="InterPro" id="IPR002500">
    <property type="entry name" value="PAPS_reduct_dom"/>
</dbReference>
<feature type="compositionally biased region" description="Low complexity" evidence="8">
    <location>
        <begin position="10"/>
        <end position="28"/>
    </location>
</feature>
<dbReference type="Proteomes" id="UP000315914">
    <property type="component" value="Unassembled WGS sequence"/>
</dbReference>
<keyword evidence="3 7" id="KW-0548">Nucleotidyltransferase</keyword>
<dbReference type="NCBIfam" id="NF003587">
    <property type="entry name" value="PRK05253.1"/>
    <property type="match status" value="1"/>
</dbReference>
<evidence type="ECO:0000256" key="2">
    <source>
        <dbReference type="ARBA" id="ARBA00022679"/>
    </source>
</evidence>
<evidence type="ECO:0000256" key="3">
    <source>
        <dbReference type="ARBA" id="ARBA00022695"/>
    </source>
</evidence>
<dbReference type="Gene3D" id="3.40.50.620">
    <property type="entry name" value="HUPs"/>
    <property type="match status" value="1"/>
</dbReference>
<dbReference type="NCBIfam" id="NF009214">
    <property type="entry name" value="PRK12563.1"/>
    <property type="match status" value="1"/>
</dbReference>
<dbReference type="InterPro" id="IPR050128">
    <property type="entry name" value="Sulfate_adenylyltrnsfr_sub2"/>
</dbReference>
<dbReference type="STRING" id="1399419.A5906_22570"/>
<dbReference type="SUPFAM" id="SSF52402">
    <property type="entry name" value="Adenine nucleotide alpha hydrolases-like"/>
    <property type="match status" value="1"/>
</dbReference>
<dbReference type="PANTHER" id="PTHR43196:SF1">
    <property type="entry name" value="SULFATE ADENYLYLTRANSFERASE SUBUNIT 2"/>
    <property type="match status" value="1"/>
</dbReference>
<evidence type="ECO:0000256" key="8">
    <source>
        <dbReference type="SAM" id="MobiDB-lite"/>
    </source>
</evidence>
<dbReference type="PIRSF" id="PIRSF002936">
    <property type="entry name" value="CysDAde_trans"/>
    <property type="match status" value="1"/>
</dbReference>
<sequence>MTGQIVSIMEPSPARNAPNEAPAARNAPSHLRRLEAESIHILRETAAEFRKPVMLYSIGKDSSVLLHLAMKAFHPGKPPFPLLHVDTTWKFREMIAFRDQRARELGLDLIVHTNRDGLSQGIDPFTHGSARYTDVMKTQALRQALDLHSFDAAIGGARRDEEKSRAKERVFSHRSAAHRWDPKNQRPELWSLYNTMLAPGESMRVFPLSNWTELDIWDYILLEDIPIVPLYLAACRPVVERDGALIMVDDERMPLRAGEEPRWRSVRFRTLGCYPLSGATISTAATLPEIVSEMMASRTSERQGRMIDRDSPASMERKKAEGYF</sequence>
<dbReference type="GO" id="GO:0004781">
    <property type="term" value="F:sulfate adenylyltransferase (ATP) activity"/>
    <property type="evidence" value="ECO:0007669"/>
    <property type="project" value="UniProtKB-UniRule"/>
</dbReference>
<evidence type="ECO:0000256" key="7">
    <source>
        <dbReference type="HAMAP-Rule" id="MF_00064"/>
    </source>
</evidence>
<dbReference type="InterPro" id="IPR014729">
    <property type="entry name" value="Rossmann-like_a/b/a_fold"/>
</dbReference>
<reference evidence="10 11" key="1">
    <citation type="submission" date="2019-06" db="EMBL/GenBank/DDBJ databases">
        <title>Genomic Encyclopedia of Type Strains, Phase IV (KMG-V): Genome sequencing to study the core and pangenomes of soil and plant-associated prokaryotes.</title>
        <authorList>
            <person name="Whitman W."/>
        </authorList>
    </citation>
    <scope>NUCLEOTIDE SEQUENCE [LARGE SCALE GENOMIC DNA]</scope>
    <source>
        <strain evidence="10 11">BR 10556</strain>
    </source>
</reference>
<organism evidence="10 11">
    <name type="scientific">Bradyrhizobium sacchari</name>
    <dbReference type="NCBI Taxonomy" id="1399419"/>
    <lineage>
        <taxon>Bacteria</taxon>
        <taxon>Pseudomonadati</taxon>
        <taxon>Pseudomonadota</taxon>
        <taxon>Alphaproteobacteria</taxon>
        <taxon>Hyphomicrobiales</taxon>
        <taxon>Nitrobacteraceae</taxon>
        <taxon>Bradyrhizobium</taxon>
    </lineage>
</organism>
<dbReference type="EMBL" id="VITW01000002">
    <property type="protein sequence ID" value="TWB81741.1"/>
    <property type="molecule type" value="Genomic_DNA"/>
</dbReference>
<evidence type="ECO:0000313" key="10">
    <source>
        <dbReference type="EMBL" id="TWB81741.1"/>
    </source>
</evidence>
<dbReference type="GO" id="GO:0070814">
    <property type="term" value="P:hydrogen sulfide biosynthetic process"/>
    <property type="evidence" value="ECO:0007669"/>
    <property type="project" value="UniProtKB-UniRule"/>
</dbReference>
<keyword evidence="2 7" id="KW-0808">Transferase</keyword>
<keyword evidence="11" id="KW-1185">Reference proteome</keyword>
<comment type="function">
    <text evidence="7">With CysN forms the ATP sulfurylase (ATPS) that catalyzes the adenylation of sulfate producing adenosine 5'-phosphosulfate (APS) and diphosphate, the first enzymatic step in sulfur assimilation pathway. APS synthesis involves the formation of a high-energy phosphoric-sulfuric acid anhydride bond driven by GTP hydrolysis by CysN coupled to ATP hydrolysis by CysD.</text>
</comment>
<keyword evidence="5 7" id="KW-0067">ATP-binding</keyword>
<dbReference type="UniPathway" id="UPA00140">
    <property type="reaction ID" value="UER00204"/>
</dbReference>
<dbReference type="FunFam" id="3.40.50.620:FF:000002">
    <property type="entry name" value="Sulfate adenylyltransferase subunit 2"/>
    <property type="match status" value="1"/>
</dbReference>
<dbReference type="NCBIfam" id="TIGR02039">
    <property type="entry name" value="CysD"/>
    <property type="match status" value="1"/>
</dbReference>
<dbReference type="CDD" id="cd23946">
    <property type="entry name" value="Sulfate_adenylyltransferase_2"/>
    <property type="match status" value="1"/>
</dbReference>
<feature type="domain" description="Phosphoadenosine phosphosulphate reductase" evidence="9">
    <location>
        <begin position="52"/>
        <end position="278"/>
    </location>
</feature>
<comment type="subunit">
    <text evidence="7">Heterodimer composed of CysD, the smaller subunit, and CysN.</text>
</comment>
<evidence type="ECO:0000259" key="9">
    <source>
        <dbReference type="Pfam" id="PF01507"/>
    </source>
</evidence>
<dbReference type="GO" id="GO:0005524">
    <property type="term" value="F:ATP binding"/>
    <property type="evidence" value="ECO:0007669"/>
    <property type="project" value="UniProtKB-KW"/>
</dbReference>
<evidence type="ECO:0000256" key="4">
    <source>
        <dbReference type="ARBA" id="ARBA00022741"/>
    </source>
</evidence>
<comment type="similarity">
    <text evidence="1 7">Belongs to the PAPS reductase family. CysD subfamily.</text>
</comment>
<dbReference type="InterPro" id="IPR011784">
    <property type="entry name" value="SO4_adenylTrfase_ssu"/>
</dbReference>
<dbReference type="AlphaFoldDB" id="A0A560KEJ4"/>
<feature type="compositionally biased region" description="Basic and acidic residues" evidence="8">
    <location>
        <begin position="299"/>
        <end position="324"/>
    </location>
</feature>
<comment type="pathway">
    <text evidence="7">Sulfur metabolism; hydrogen sulfide biosynthesis; sulfite from sulfate: step 1/3.</text>
</comment>
<accession>A0A560KEJ4</accession>
<comment type="catalytic activity">
    <reaction evidence="6 7">
        <text>sulfate + ATP + H(+) = adenosine 5'-phosphosulfate + diphosphate</text>
        <dbReference type="Rhea" id="RHEA:18133"/>
        <dbReference type="ChEBI" id="CHEBI:15378"/>
        <dbReference type="ChEBI" id="CHEBI:16189"/>
        <dbReference type="ChEBI" id="CHEBI:30616"/>
        <dbReference type="ChEBI" id="CHEBI:33019"/>
        <dbReference type="ChEBI" id="CHEBI:58243"/>
        <dbReference type="EC" id="2.7.7.4"/>
    </reaction>
</comment>
<keyword evidence="4 7" id="KW-0547">Nucleotide-binding</keyword>
<comment type="caution">
    <text evidence="10">The sequence shown here is derived from an EMBL/GenBank/DDBJ whole genome shotgun (WGS) entry which is preliminary data.</text>
</comment>
<dbReference type="EC" id="2.7.7.4" evidence="7"/>
<dbReference type="HAMAP" id="MF_00064">
    <property type="entry name" value="Sulf_adenylyltr_sub2"/>
    <property type="match status" value="1"/>
</dbReference>
<protein>
    <recommendedName>
        <fullName evidence="7">Sulfate adenylyltransferase subunit 2</fullName>
        <ecNumber evidence="7">2.7.7.4</ecNumber>
    </recommendedName>
    <alternativeName>
        <fullName evidence="7">ATP-sulfurylase small subunit</fullName>
    </alternativeName>
    <alternativeName>
        <fullName evidence="7">Sulfate adenylate transferase</fullName>
        <shortName evidence="7">SAT</shortName>
    </alternativeName>
</protein>
<feature type="region of interest" description="Disordered" evidence="8">
    <location>
        <begin position="1"/>
        <end position="28"/>
    </location>
</feature>
<dbReference type="Pfam" id="PF01507">
    <property type="entry name" value="PAPS_reduct"/>
    <property type="match status" value="1"/>
</dbReference>
<name>A0A560KEJ4_9BRAD</name>
<gene>
    <name evidence="7" type="primary">cysD</name>
    <name evidence="10" type="ORF">FBZ95_102967</name>
</gene>
<proteinExistence type="inferred from homology"/>
<dbReference type="PANTHER" id="PTHR43196">
    <property type="entry name" value="SULFATE ADENYLYLTRANSFERASE SUBUNIT 2"/>
    <property type="match status" value="1"/>
</dbReference>
<evidence type="ECO:0000313" key="11">
    <source>
        <dbReference type="Proteomes" id="UP000315914"/>
    </source>
</evidence>
<feature type="region of interest" description="Disordered" evidence="8">
    <location>
        <begin position="298"/>
        <end position="324"/>
    </location>
</feature>
<dbReference type="GO" id="GO:0000103">
    <property type="term" value="P:sulfate assimilation"/>
    <property type="evidence" value="ECO:0007669"/>
    <property type="project" value="UniProtKB-UniRule"/>
</dbReference>
<evidence type="ECO:0000256" key="1">
    <source>
        <dbReference type="ARBA" id="ARBA00008885"/>
    </source>
</evidence>